<keyword evidence="2" id="KW-0418">Kinase</keyword>
<keyword evidence="1" id="KW-0812">Transmembrane</keyword>
<dbReference type="GO" id="GO:0016301">
    <property type="term" value="F:kinase activity"/>
    <property type="evidence" value="ECO:0007669"/>
    <property type="project" value="UniProtKB-KW"/>
</dbReference>
<keyword evidence="1" id="KW-0472">Membrane</keyword>
<feature type="transmembrane region" description="Helical" evidence="1">
    <location>
        <begin position="204"/>
        <end position="225"/>
    </location>
</feature>
<evidence type="ECO:0000256" key="1">
    <source>
        <dbReference type="SAM" id="Phobius"/>
    </source>
</evidence>
<name>A0AAF0D1T7_ODILC</name>
<sequence>MFFMINLTEIIVTIILFIWVTFVVTVLTKKIYTVLTNRGTEHTIAVYYNRKVVHMLAGGVSAIVVGLVYTTPILPLIFASLLAVFVYIPHRAGKLMTWFQVCENCYEVSFAIMWGVVLTLGWFFSGGNFWFGVLPALFMSFGDAVTGVVRNAIFKRRTKSWYGNLAMASVSIPTGAILGPMGVISGAIASLIEHFEFGPIDDNVTVPAVTLILLLVVNYFFPGFLSF</sequence>
<proteinExistence type="predicted"/>
<evidence type="ECO:0000313" key="2">
    <source>
        <dbReference type="EMBL" id="WEU40023.1"/>
    </source>
</evidence>
<feature type="transmembrane region" description="Helical" evidence="1">
    <location>
        <begin position="105"/>
        <end position="124"/>
    </location>
</feature>
<dbReference type="AlphaFoldDB" id="A0AAF0D1T7"/>
<feature type="transmembrane region" description="Helical" evidence="1">
    <location>
        <begin position="6"/>
        <end position="28"/>
    </location>
</feature>
<feature type="transmembrane region" description="Helical" evidence="1">
    <location>
        <begin position="165"/>
        <end position="192"/>
    </location>
</feature>
<organism evidence="2 3">
    <name type="scientific">Odinarchaeota yellowstonii (strain LCB_4)</name>
    <dbReference type="NCBI Taxonomy" id="1841599"/>
    <lineage>
        <taxon>Archaea</taxon>
        <taxon>Promethearchaeati</taxon>
        <taxon>Candidatus Odinarchaeota</taxon>
        <taxon>Candidatus Odinarchaeia</taxon>
        <taxon>Candidatus Odinarchaeales</taxon>
        <taxon>Candidatus Odinarchaeaceae</taxon>
        <taxon>Candidatus Odinarchaeum</taxon>
    </lineage>
</organism>
<keyword evidence="2" id="KW-0808">Transferase</keyword>
<feature type="transmembrane region" description="Helical" evidence="1">
    <location>
        <begin position="130"/>
        <end position="153"/>
    </location>
</feature>
<dbReference type="KEGG" id="oyw:OdinLCB4_006010"/>
<dbReference type="EMBL" id="CP091871">
    <property type="protein sequence ID" value="WEU40023.1"/>
    <property type="molecule type" value="Genomic_DNA"/>
</dbReference>
<gene>
    <name evidence="2" type="ORF">OdinLCB4_006010</name>
</gene>
<accession>A0AAF0D1T7</accession>
<keyword evidence="1" id="KW-1133">Transmembrane helix</keyword>
<reference evidence="2" key="1">
    <citation type="journal article" date="2017" name="Nature">
        <title>Asgard archaea illuminate the origin of eukaryotic cellular complexity.</title>
        <authorList>
            <person name="Zaremba-Niedzwiedzka K."/>
            <person name="Caceres E.F."/>
            <person name="Saw J.H."/>
            <person name="Backstrom D."/>
            <person name="Juzokaite L."/>
            <person name="Vancaester E."/>
            <person name="Seitz K.W."/>
            <person name="Anantharaman K."/>
            <person name="Starnawski P."/>
            <person name="Kjeldsen K.U."/>
            <person name="Scott M.B."/>
            <person name="Nunoura T."/>
            <person name="Banfield J.F."/>
            <person name="Schramm A."/>
            <person name="Baker B.J."/>
            <person name="Spang A."/>
            <person name="Ettema T.J.G."/>
        </authorList>
    </citation>
    <scope>NUCLEOTIDE SEQUENCE</scope>
    <source>
        <strain evidence="2">LCB_4</strain>
    </source>
</reference>
<protein>
    <submittedName>
        <fullName evidence="2">Dolichol kinase</fullName>
    </submittedName>
</protein>
<reference evidence="2" key="2">
    <citation type="journal article" date="2022" name="Nat. Microbiol.">
        <title>A closed Candidatus Odinarchaeum chromosome exposes Asgard archaeal viruses.</title>
        <authorList>
            <person name="Tamarit D."/>
            <person name="Caceres E.F."/>
            <person name="Krupovic M."/>
            <person name="Nijland R."/>
            <person name="Eme L."/>
            <person name="Robinson N.P."/>
            <person name="Ettema T.J.G."/>
        </authorList>
    </citation>
    <scope>NUCLEOTIDE SEQUENCE</scope>
    <source>
        <strain evidence="2">LCB_4</strain>
    </source>
</reference>
<dbReference type="Proteomes" id="UP000186851">
    <property type="component" value="Chromosome"/>
</dbReference>
<evidence type="ECO:0000313" key="3">
    <source>
        <dbReference type="Proteomes" id="UP000186851"/>
    </source>
</evidence>